<dbReference type="GO" id="GO:0009073">
    <property type="term" value="P:aromatic amino acid family biosynthetic process"/>
    <property type="evidence" value="ECO:0007669"/>
    <property type="project" value="UniProtKB-KW"/>
</dbReference>
<dbReference type="InterPro" id="IPR013708">
    <property type="entry name" value="Shikimate_DH-bd_N"/>
</dbReference>
<organism evidence="5">
    <name type="scientific">uncultured Dysgonomonas sp</name>
    <dbReference type="NCBI Taxonomy" id="206096"/>
    <lineage>
        <taxon>Bacteria</taxon>
        <taxon>Pseudomonadati</taxon>
        <taxon>Bacteroidota</taxon>
        <taxon>Bacteroidia</taxon>
        <taxon>Bacteroidales</taxon>
        <taxon>Dysgonomonadaceae</taxon>
        <taxon>Dysgonomonas</taxon>
        <taxon>environmental samples</taxon>
    </lineage>
</organism>
<dbReference type="InterPro" id="IPR036291">
    <property type="entry name" value="NAD(P)-bd_dom_sf"/>
</dbReference>
<proteinExistence type="predicted"/>
<comment type="pathway">
    <text evidence="1">Metabolic intermediate biosynthesis; chorismate biosynthesis; chorismate from D-erythrose 4-phosphate and phosphoenolpyruvate: step 4/7.</text>
</comment>
<keyword evidence="3" id="KW-0028">Amino-acid biosynthesis</keyword>
<dbReference type="Pfam" id="PF08501">
    <property type="entry name" value="Shikimate_dh_N"/>
    <property type="match status" value="1"/>
</dbReference>
<evidence type="ECO:0000256" key="3">
    <source>
        <dbReference type="ARBA" id="ARBA00023141"/>
    </source>
</evidence>
<dbReference type="InterPro" id="IPR046346">
    <property type="entry name" value="Aminoacid_DH-like_N_sf"/>
</dbReference>
<name>A0A212K8N5_9BACT</name>
<dbReference type="Gene3D" id="3.40.50.10860">
    <property type="entry name" value="Leucine Dehydrogenase, chain A, domain 1"/>
    <property type="match status" value="1"/>
</dbReference>
<evidence type="ECO:0000256" key="2">
    <source>
        <dbReference type="ARBA" id="ARBA00023002"/>
    </source>
</evidence>
<dbReference type="EMBL" id="FLUL01000001">
    <property type="protein sequence ID" value="SBW08074.1"/>
    <property type="molecule type" value="Genomic_DNA"/>
</dbReference>
<dbReference type="GO" id="GO:0004764">
    <property type="term" value="F:shikimate 3-dehydrogenase (NADP+) activity"/>
    <property type="evidence" value="ECO:0007669"/>
    <property type="project" value="InterPro"/>
</dbReference>
<gene>
    <name evidence="5" type="ORF">KL86DYS2_13287</name>
</gene>
<dbReference type="PANTHER" id="PTHR21089">
    <property type="entry name" value="SHIKIMATE DEHYDROGENASE"/>
    <property type="match status" value="1"/>
</dbReference>
<dbReference type="InterPro" id="IPR022893">
    <property type="entry name" value="Shikimate_DH_fam"/>
</dbReference>
<accession>A0A212K8N5</accession>
<dbReference type="GO" id="GO:0009423">
    <property type="term" value="P:chorismate biosynthetic process"/>
    <property type="evidence" value="ECO:0007669"/>
    <property type="project" value="TreeGrafter"/>
</dbReference>
<keyword evidence="3" id="KW-0057">Aromatic amino acid biosynthesis</keyword>
<reference evidence="5" key="1">
    <citation type="submission" date="2016-04" db="EMBL/GenBank/DDBJ databases">
        <authorList>
            <person name="Evans L.H."/>
            <person name="Alamgir A."/>
            <person name="Owens N."/>
            <person name="Weber N.D."/>
            <person name="Virtaneva K."/>
            <person name="Barbian K."/>
            <person name="Babar A."/>
            <person name="Rosenke K."/>
        </authorList>
    </citation>
    <scope>NUCLEOTIDE SEQUENCE</scope>
    <source>
        <strain evidence="5">86-2</strain>
    </source>
</reference>
<evidence type="ECO:0000256" key="1">
    <source>
        <dbReference type="ARBA" id="ARBA00004871"/>
    </source>
</evidence>
<protein>
    <recommendedName>
        <fullName evidence="4">Shikimate dehydrogenase substrate binding N-terminal domain-containing protein</fullName>
    </recommendedName>
</protein>
<dbReference type="Gene3D" id="3.40.50.720">
    <property type="entry name" value="NAD(P)-binding Rossmann-like Domain"/>
    <property type="match status" value="1"/>
</dbReference>
<dbReference type="SUPFAM" id="SSF51735">
    <property type="entry name" value="NAD(P)-binding Rossmann-fold domains"/>
    <property type="match status" value="1"/>
</dbReference>
<dbReference type="GO" id="GO:0005829">
    <property type="term" value="C:cytosol"/>
    <property type="evidence" value="ECO:0007669"/>
    <property type="project" value="TreeGrafter"/>
</dbReference>
<dbReference type="RefSeq" id="WP_296951935.1">
    <property type="nucleotide sequence ID" value="NZ_LT599021.1"/>
</dbReference>
<sequence length="248" mass="27747">MDTYGLVGYPLKHSFSKKFFTEKFEKEGIDAEYLNFEIEDISQFTDIIRNYTNLKGLNVTIPYKEKIIPYLDGLDKGAESIGAVNVVKVIRDKNNATRLIGYNSDIIGFQESIRPLINTAIHKKALILGTGGASKAVKGALDALGIEWIYVSRTPSEGQLSYSDIDSQVMKEYSVIVNTSPLGTFPDVDNAPDIPYTLLTDRHLLFDLVYNPAETKFLRLGKENEASIKNGAQMLELQAIAAWKIWNE</sequence>
<dbReference type="CDD" id="cd01065">
    <property type="entry name" value="NAD_bind_Shikimate_DH"/>
    <property type="match status" value="1"/>
</dbReference>
<dbReference type="GO" id="GO:0019632">
    <property type="term" value="P:shikimate metabolic process"/>
    <property type="evidence" value="ECO:0007669"/>
    <property type="project" value="TreeGrafter"/>
</dbReference>
<evidence type="ECO:0000313" key="5">
    <source>
        <dbReference type="EMBL" id="SBW08074.1"/>
    </source>
</evidence>
<dbReference type="AlphaFoldDB" id="A0A212K8N5"/>
<evidence type="ECO:0000259" key="4">
    <source>
        <dbReference type="Pfam" id="PF08501"/>
    </source>
</evidence>
<feature type="domain" description="Shikimate dehydrogenase substrate binding N-terminal" evidence="4">
    <location>
        <begin position="6"/>
        <end position="87"/>
    </location>
</feature>
<dbReference type="GO" id="GO:0050661">
    <property type="term" value="F:NADP binding"/>
    <property type="evidence" value="ECO:0007669"/>
    <property type="project" value="TreeGrafter"/>
</dbReference>
<dbReference type="SUPFAM" id="SSF53223">
    <property type="entry name" value="Aminoacid dehydrogenase-like, N-terminal domain"/>
    <property type="match status" value="1"/>
</dbReference>
<dbReference type="PANTHER" id="PTHR21089:SF1">
    <property type="entry name" value="BIFUNCTIONAL 3-DEHYDROQUINATE DEHYDRATASE_SHIKIMATE DEHYDROGENASE, CHLOROPLASTIC"/>
    <property type="match status" value="1"/>
</dbReference>
<keyword evidence="2" id="KW-0560">Oxidoreductase</keyword>